<name>A0AAW2CX47_9ROSI</name>
<dbReference type="Pfam" id="PF00849">
    <property type="entry name" value="PseudoU_synth_2"/>
    <property type="match status" value="1"/>
</dbReference>
<dbReference type="InterPro" id="IPR020103">
    <property type="entry name" value="PsdUridine_synth_cat_dom_sf"/>
</dbReference>
<proteinExistence type="predicted"/>
<gene>
    <name evidence="4" type="ORF">SO802_016664</name>
</gene>
<dbReference type="InterPro" id="IPR050188">
    <property type="entry name" value="RluA_PseudoU_synthase"/>
</dbReference>
<organism evidence="4 5">
    <name type="scientific">Lithocarpus litseifolius</name>
    <dbReference type="NCBI Taxonomy" id="425828"/>
    <lineage>
        <taxon>Eukaryota</taxon>
        <taxon>Viridiplantae</taxon>
        <taxon>Streptophyta</taxon>
        <taxon>Embryophyta</taxon>
        <taxon>Tracheophyta</taxon>
        <taxon>Spermatophyta</taxon>
        <taxon>Magnoliopsida</taxon>
        <taxon>eudicotyledons</taxon>
        <taxon>Gunneridae</taxon>
        <taxon>Pentapetalae</taxon>
        <taxon>rosids</taxon>
        <taxon>fabids</taxon>
        <taxon>Fagales</taxon>
        <taxon>Fagaceae</taxon>
        <taxon>Lithocarpus</taxon>
    </lineage>
</organism>
<evidence type="ECO:0000313" key="5">
    <source>
        <dbReference type="Proteomes" id="UP001459277"/>
    </source>
</evidence>
<comment type="caution">
    <text evidence="4">The sequence shown here is derived from an EMBL/GenBank/DDBJ whole genome shotgun (WGS) entry which is preliminary data.</text>
</comment>
<feature type="domain" description="Pseudouridine synthase RsuA/RluA-like" evidence="3">
    <location>
        <begin position="114"/>
        <end position="285"/>
    </location>
</feature>
<keyword evidence="2" id="KW-0694">RNA-binding</keyword>
<comment type="catalytic activity">
    <reaction evidence="1">
        <text>a uridine in RNA = a pseudouridine in RNA</text>
        <dbReference type="Rhea" id="RHEA:48348"/>
        <dbReference type="Rhea" id="RHEA-COMP:12068"/>
        <dbReference type="Rhea" id="RHEA-COMP:12069"/>
        <dbReference type="ChEBI" id="CHEBI:65314"/>
        <dbReference type="ChEBI" id="CHEBI:65315"/>
    </reaction>
</comment>
<protein>
    <recommendedName>
        <fullName evidence="3">Pseudouridine synthase RsuA/RluA-like domain-containing protein</fullName>
    </recommendedName>
</protein>
<evidence type="ECO:0000313" key="4">
    <source>
        <dbReference type="EMBL" id="KAL0002883.1"/>
    </source>
</evidence>
<accession>A0AAW2CX47</accession>
<dbReference type="AlphaFoldDB" id="A0AAW2CX47"/>
<dbReference type="PROSITE" id="PS50889">
    <property type="entry name" value="S4"/>
    <property type="match status" value="1"/>
</dbReference>
<dbReference type="InterPro" id="IPR006224">
    <property type="entry name" value="PsdUridine_synth_RluA-like_CS"/>
</dbReference>
<dbReference type="PANTHER" id="PTHR21600:SF88">
    <property type="entry name" value="RNA PSEUDOURIDINE SYNTHASE 5"/>
    <property type="match status" value="1"/>
</dbReference>
<evidence type="ECO:0000256" key="1">
    <source>
        <dbReference type="ARBA" id="ARBA00000073"/>
    </source>
</evidence>
<dbReference type="SUPFAM" id="SSF55120">
    <property type="entry name" value="Pseudouridine synthase"/>
    <property type="match status" value="1"/>
</dbReference>
<reference evidence="4 5" key="1">
    <citation type="submission" date="2024-01" db="EMBL/GenBank/DDBJ databases">
        <title>A telomere-to-telomere, gap-free genome of sweet tea (Lithocarpus litseifolius).</title>
        <authorList>
            <person name="Zhou J."/>
        </authorList>
    </citation>
    <scope>NUCLEOTIDE SEQUENCE [LARGE SCALE GENOMIC DNA]</scope>
    <source>
        <strain evidence="4">Zhou-2022a</strain>
        <tissue evidence="4">Leaf</tissue>
    </source>
</reference>
<dbReference type="PROSITE" id="PS01129">
    <property type="entry name" value="PSI_RLU"/>
    <property type="match status" value="1"/>
</dbReference>
<dbReference type="PANTHER" id="PTHR21600">
    <property type="entry name" value="MITOCHONDRIAL RNA PSEUDOURIDINE SYNTHASE"/>
    <property type="match status" value="1"/>
</dbReference>
<dbReference type="InterPro" id="IPR006145">
    <property type="entry name" value="PsdUridine_synth_RsuA/RluA"/>
</dbReference>
<dbReference type="EMBL" id="JAZDWU010000005">
    <property type="protein sequence ID" value="KAL0002883.1"/>
    <property type="molecule type" value="Genomic_DNA"/>
</dbReference>
<dbReference type="GO" id="GO:0000455">
    <property type="term" value="P:enzyme-directed rRNA pseudouridine synthesis"/>
    <property type="evidence" value="ECO:0007669"/>
    <property type="project" value="TreeGrafter"/>
</dbReference>
<dbReference type="CDD" id="cd00165">
    <property type="entry name" value="S4"/>
    <property type="match status" value="1"/>
</dbReference>
<dbReference type="GO" id="GO:0003723">
    <property type="term" value="F:RNA binding"/>
    <property type="evidence" value="ECO:0007669"/>
    <property type="project" value="UniProtKB-KW"/>
</dbReference>
<dbReference type="CDD" id="cd02869">
    <property type="entry name" value="PseudoU_synth_RluA_like"/>
    <property type="match status" value="1"/>
</dbReference>
<dbReference type="GO" id="GO:0009982">
    <property type="term" value="F:pseudouridine synthase activity"/>
    <property type="evidence" value="ECO:0007669"/>
    <property type="project" value="InterPro"/>
</dbReference>
<dbReference type="Proteomes" id="UP001459277">
    <property type="component" value="Unassembled WGS sequence"/>
</dbReference>
<dbReference type="Gene3D" id="3.30.2350.10">
    <property type="entry name" value="Pseudouridine synthase"/>
    <property type="match status" value="1"/>
</dbReference>
<evidence type="ECO:0000259" key="3">
    <source>
        <dbReference type="Pfam" id="PF00849"/>
    </source>
</evidence>
<sequence>MSNPSETRQPQTQTQKFGLLWPDLNDGLSYNDVVRSSDSESTLIEFYSNKHKNSAPLQGWVQRIQNGQIRVDGTVVTDPETILRVGSELVYHRLPWREPDAPCLLEVLYEDGDMIALNKPSGLQVLPGGLFQQRTVLTQLQWQASKKQEPHPVPVHRLGRGTSGILLCAKTKLAKTRLAAYFANGTSYIEGNRKTNMEMCGTRKITKIYRALVTGLLDEDKVLIKQPIGMVQYPGVAKGLYVASSSGKPALSKVDVLERNMQGNNTLVQVEIQSGRPHQIRIHLAFIGHPLLGDPLYVGGGQPMCFDPEFVDGSFAQDGGYQRPTKPVPGDCGYFLHAHQLILSHPTTNEVIKITAPLPSILQTQDEAKEIRIN</sequence>
<evidence type="ECO:0000256" key="2">
    <source>
        <dbReference type="PROSITE-ProRule" id="PRU00182"/>
    </source>
</evidence>
<keyword evidence="5" id="KW-1185">Reference proteome</keyword>